<dbReference type="PRINTS" id="PR00834">
    <property type="entry name" value="PROTEASES2C"/>
</dbReference>
<evidence type="ECO:0000313" key="7">
    <source>
        <dbReference type="Proteomes" id="UP000297948"/>
    </source>
</evidence>
<keyword evidence="3 5" id="KW-1133">Transmembrane helix</keyword>
<dbReference type="Pfam" id="PF13365">
    <property type="entry name" value="Trypsin_2"/>
    <property type="match status" value="1"/>
</dbReference>
<dbReference type="Proteomes" id="UP000297948">
    <property type="component" value="Unassembled WGS sequence"/>
</dbReference>
<feature type="transmembrane region" description="Helical" evidence="5">
    <location>
        <begin position="106"/>
        <end position="127"/>
    </location>
</feature>
<dbReference type="InterPro" id="IPR047680">
    <property type="entry name" value="MarP-like"/>
</dbReference>
<dbReference type="EMBL" id="SRID01000010">
    <property type="protein sequence ID" value="TGB18106.1"/>
    <property type="molecule type" value="Genomic_DNA"/>
</dbReference>
<proteinExistence type="predicted"/>
<gene>
    <name evidence="6" type="ORF">E4099_02480</name>
</gene>
<dbReference type="SUPFAM" id="SSF50494">
    <property type="entry name" value="Trypsin-like serine proteases"/>
    <property type="match status" value="1"/>
</dbReference>
<evidence type="ECO:0000256" key="2">
    <source>
        <dbReference type="ARBA" id="ARBA00022692"/>
    </source>
</evidence>
<feature type="transmembrane region" description="Helical" evidence="5">
    <location>
        <begin position="31"/>
        <end position="49"/>
    </location>
</feature>
<comment type="subcellular location">
    <subcellularLocation>
        <location evidence="1">Membrane</location>
        <topology evidence="1">Multi-pass membrane protein</topology>
    </subcellularLocation>
</comment>
<dbReference type="GO" id="GO:0016020">
    <property type="term" value="C:membrane"/>
    <property type="evidence" value="ECO:0007669"/>
    <property type="project" value="UniProtKB-SubCell"/>
</dbReference>
<dbReference type="RefSeq" id="WP_135337226.1">
    <property type="nucleotide sequence ID" value="NZ_JBHLTX010000053.1"/>
</dbReference>
<dbReference type="PANTHER" id="PTHR43019">
    <property type="entry name" value="SERINE ENDOPROTEASE DEGS"/>
    <property type="match status" value="1"/>
</dbReference>
<sequence length="401" mass="42174">MNVLDILLVLAAVWFAIVGYRQGFVVGVLSVIGFLGGCLIAVYTLPVIWDAVAGGRSPGTFGAIAAVVLVILAASVGQAATTHLGSKLRTHITWSPARVLDATGGALVNVLAMLLVAWLIGLGVANANTSLPALGKEVDGSRVLNGVSDVLPDEADHWFNDFSSTLARNGLPQVFLPFADEHITHVPAPDPRLARSPVATAAQKSIVKVVGTAPSCGKSLEGTGFVFAPHRVMTNAHVVGGVDEPTVQIGGKGKSHDAKVVLYDWKRDIAVLDVPTLRAPVLKFAEGDARTGDDAIVAGFPENGGFDVRSARVRDRIDANGPDIYHRGTVDRDVYSLYAKVRAGNSGGPLLTPHGQVYGVVFAKSLDNAHTGYALTADEVRVDIERGRTTKERVDTQGCAL</sequence>
<dbReference type="GO" id="GO:0006508">
    <property type="term" value="P:proteolysis"/>
    <property type="evidence" value="ECO:0007669"/>
    <property type="project" value="UniProtKB-KW"/>
</dbReference>
<accession>A0A4Z0HD54</accession>
<keyword evidence="2 5" id="KW-0812">Transmembrane</keyword>
<dbReference type="NCBIfam" id="NF033740">
    <property type="entry name" value="MarP_fam_protase"/>
    <property type="match status" value="1"/>
</dbReference>
<evidence type="ECO:0000256" key="1">
    <source>
        <dbReference type="ARBA" id="ARBA00004141"/>
    </source>
</evidence>
<dbReference type="Gene3D" id="2.40.10.10">
    <property type="entry name" value="Trypsin-like serine proteases"/>
    <property type="match status" value="2"/>
</dbReference>
<feature type="transmembrane region" description="Helical" evidence="5">
    <location>
        <begin position="61"/>
        <end position="86"/>
    </location>
</feature>
<dbReference type="GO" id="GO:0004252">
    <property type="term" value="F:serine-type endopeptidase activity"/>
    <property type="evidence" value="ECO:0007669"/>
    <property type="project" value="InterPro"/>
</dbReference>
<dbReference type="InterPro" id="IPR009003">
    <property type="entry name" value="Peptidase_S1_PA"/>
</dbReference>
<dbReference type="InterPro" id="IPR003825">
    <property type="entry name" value="Colicin-V_CvpA"/>
</dbReference>
<dbReference type="InterPro" id="IPR043504">
    <property type="entry name" value="Peptidase_S1_PA_chymotrypsin"/>
</dbReference>
<keyword evidence="7" id="KW-1185">Reference proteome</keyword>
<evidence type="ECO:0000256" key="5">
    <source>
        <dbReference type="SAM" id="Phobius"/>
    </source>
</evidence>
<keyword evidence="6" id="KW-0378">Hydrolase</keyword>
<evidence type="ECO:0000313" key="6">
    <source>
        <dbReference type="EMBL" id="TGB18106.1"/>
    </source>
</evidence>
<keyword evidence="6" id="KW-0645">Protease</keyword>
<keyword evidence="4 5" id="KW-0472">Membrane</keyword>
<evidence type="ECO:0000256" key="4">
    <source>
        <dbReference type="ARBA" id="ARBA00023136"/>
    </source>
</evidence>
<protein>
    <submittedName>
        <fullName evidence="6">MarP family serine protease</fullName>
    </submittedName>
</protein>
<dbReference type="PANTHER" id="PTHR43019:SF23">
    <property type="entry name" value="PROTEASE DO-LIKE 5, CHLOROPLASTIC"/>
    <property type="match status" value="1"/>
</dbReference>
<dbReference type="InterPro" id="IPR001940">
    <property type="entry name" value="Peptidase_S1C"/>
</dbReference>
<evidence type="ECO:0000256" key="3">
    <source>
        <dbReference type="ARBA" id="ARBA00022989"/>
    </source>
</evidence>
<reference evidence="6 7" key="1">
    <citation type="submission" date="2019-03" db="EMBL/GenBank/DDBJ databases">
        <authorList>
            <person name="Gonzalez-Pimentel J.L."/>
        </authorList>
    </citation>
    <scope>NUCLEOTIDE SEQUENCE [LARGE SCALE GENOMIC DNA]</scope>
    <source>
        <strain evidence="6 7">JCM 31289</strain>
    </source>
</reference>
<dbReference type="OrthoDB" id="9766361at2"/>
<organism evidence="6 7">
    <name type="scientific">Streptomyces palmae</name>
    <dbReference type="NCBI Taxonomy" id="1701085"/>
    <lineage>
        <taxon>Bacteria</taxon>
        <taxon>Bacillati</taxon>
        <taxon>Actinomycetota</taxon>
        <taxon>Actinomycetes</taxon>
        <taxon>Kitasatosporales</taxon>
        <taxon>Streptomycetaceae</taxon>
        <taxon>Streptomyces</taxon>
    </lineage>
</organism>
<name>A0A4Z0HD54_9ACTN</name>
<comment type="caution">
    <text evidence="6">The sequence shown here is derived from an EMBL/GenBank/DDBJ whole genome shotgun (WGS) entry which is preliminary data.</text>
</comment>
<dbReference type="Pfam" id="PF02674">
    <property type="entry name" value="Colicin_V"/>
    <property type="match status" value="1"/>
</dbReference>
<dbReference type="AlphaFoldDB" id="A0A4Z0HD54"/>
<dbReference type="GO" id="GO:0009403">
    <property type="term" value="P:toxin biosynthetic process"/>
    <property type="evidence" value="ECO:0007669"/>
    <property type="project" value="InterPro"/>
</dbReference>